<evidence type="ECO:0000256" key="5">
    <source>
        <dbReference type="ARBA" id="ARBA00022989"/>
    </source>
</evidence>
<dbReference type="InterPro" id="IPR051393">
    <property type="entry name" value="ABC_transporter_permease"/>
</dbReference>
<dbReference type="InterPro" id="IPR035906">
    <property type="entry name" value="MetI-like_sf"/>
</dbReference>
<keyword evidence="2 7" id="KW-0813">Transport</keyword>
<evidence type="ECO:0000256" key="7">
    <source>
        <dbReference type="RuleBase" id="RU363032"/>
    </source>
</evidence>
<keyword evidence="6 7" id="KW-0472">Membrane</keyword>
<dbReference type="PANTHER" id="PTHR30193">
    <property type="entry name" value="ABC TRANSPORTER PERMEASE PROTEIN"/>
    <property type="match status" value="1"/>
</dbReference>
<dbReference type="EMBL" id="CP130319">
    <property type="protein sequence ID" value="WNR42091.1"/>
    <property type="molecule type" value="Genomic_DNA"/>
</dbReference>
<dbReference type="AlphaFoldDB" id="A0AA96LJC4"/>
<feature type="transmembrane region" description="Helical" evidence="7">
    <location>
        <begin position="113"/>
        <end position="133"/>
    </location>
</feature>
<evidence type="ECO:0000256" key="6">
    <source>
        <dbReference type="ARBA" id="ARBA00023136"/>
    </source>
</evidence>
<dbReference type="Pfam" id="PF00528">
    <property type="entry name" value="BPD_transp_1"/>
    <property type="match status" value="1"/>
</dbReference>
<reference evidence="9" key="1">
    <citation type="submission" date="2022-02" db="EMBL/GenBank/DDBJ databases">
        <title>Paenibacillus sp. MBLB1832 Whole Genome Shotgun Sequencing.</title>
        <authorList>
            <person name="Hwang C.Y."/>
            <person name="Cho E.-S."/>
            <person name="Seo M.-J."/>
        </authorList>
    </citation>
    <scope>NUCLEOTIDE SEQUENCE</scope>
    <source>
        <strain evidence="9">MBLB1832</strain>
    </source>
</reference>
<feature type="transmembrane region" description="Helical" evidence="7">
    <location>
        <begin position="84"/>
        <end position="106"/>
    </location>
</feature>
<evidence type="ECO:0000313" key="10">
    <source>
        <dbReference type="Proteomes" id="UP001304650"/>
    </source>
</evidence>
<feature type="transmembrane region" description="Helical" evidence="7">
    <location>
        <begin position="17"/>
        <end position="39"/>
    </location>
</feature>
<evidence type="ECO:0000256" key="1">
    <source>
        <dbReference type="ARBA" id="ARBA00004651"/>
    </source>
</evidence>
<evidence type="ECO:0000313" key="9">
    <source>
        <dbReference type="EMBL" id="WNR42091.1"/>
    </source>
</evidence>
<dbReference type="PANTHER" id="PTHR30193:SF37">
    <property type="entry name" value="INNER MEMBRANE ABC TRANSPORTER PERMEASE PROTEIN YCJO"/>
    <property type="match status" value="1"/>
</dbReference>
<evidence type="ECO:0000256" key="4">
    <source>
        <dbReference type="ARBA" id="ARBA00022692"/>
    </source>
</evidence>
<evidence type="ECO:0000256" key="2">
    <source>
        <dbReference type="ARBA" id="ARBA00022448"/>
    </source>
</evidence>
<protein>
    <submittedName>
        <fullName evidence="9">Sugar ABC transporter permease</fullName>
    </submittedName>
</protein>
<keyword evidence="4 7" id="KW-0812">Transmembrane</keyword>
<sequence>MPATTSSHWKSKLTSSLFIVPYLIAFIAFTLIPIIYGFIISLKEYNLLDPVHPFVGLDNYKKIFTDGTQENDLFFIGMKATLKFVVFSVPFLVVIGLGFALLLNALPAKLRSLFRSIYFIPYAVSATVMAVIWKRMFDVTGGFLNLLMAKVGIREFDPIPWLMDTPFVWFSLVVATLWWTIGFNMIIFVNALNGVPEDLYEAAKIDGANGWDRLKSITLPFIRPVLIFVLITSTIASYNVFAQPNLISNAGDETKVLLMGILQTAYTAREIGSASAMAILMGLSIMIVSIIQFKITNQKE</sequence>
<evidence type="ECO:0000259" key="8">
    <source>
        <dbReference type="PROSITE" id="PS50928"/>
    </source>
</evidence>
<feature type="transmembrane region" description="Helical" evidence="7">
    <location>
        <begin position="271"/>
        <end position="291"/>
    </location>
</feature>
<dbReference type="GO" id="GO:0055085">
    <property type="term" value="P:transmembrane transport"/>
    <property type="evidence" value="ECO:0007669"/>
    <property type="project" value="InterPro"/>
</dbReference>
<comment type="similarity">
    <text evidence="7">Belongs to the binding-protein-dependent transport system permease family.</text>
</comment>
<dbReference type="Gene3D" id="1.10.3720.10">
    <property type="entry name" value="MetI-like"/>
    <property type="match status" value="1"/>
</dbReference>
<organism evidence="9 10">
    <name type="scientific">Paenibacillus roseopurpureus</name>
    <dbReference type="NCBI Taxonomy" id="2918901"/>
    <lineage>
        <taxon>Bacteria</taxon>
        <taxon>Bacillati</taxon>
        <taxon>Bacillota</taxon>
        <taxon>Bacilli</taxon>
        <taxon>Bacillales</taxon>
        <taxon>Paenibacillaceae</taxon>
        <taxon>Paenibacillus</taxon>
    </lineage>
</organism>
<dbReference type="SUPFAM" id="SSF161098">
    <property type="entry name" value="MetI-like"/>
    <property type="match status" value="1"/>
</dbReference>
<dbReference type="Proteomes" id="UP001304650">
    <property type="component" value="Chromosome"/>
</dbReference>
<dbReference type="PROSITE" id="PS50928">
    <property type="entry name" value="ABC_TM1"/>
    <property type="match status" value="1"/>
</dbReference>
<keyword evidence="3" id="KW-1003">Cell membrane</keyword>
<keyword evidence="10" id="KW-1185">Reference proteome</keyword>
<feature type="transmembrane region" description="Helical" evidence="7">
    <location>
        <begin position="221"/>
        <end position="241"/>
    </location>
</feature>
<dbReference type="KEGG" id="proo:MJB10_13185"/>
<evidence type="ECO:0000256" key="3">
    <source>
        <dbReference type="ARBA" id="ARBA00022475"/>
    </source>
</evidence>
<dbReference type="InterPro" id="IPR000515">
    <property type="entry name" value="MetI-like"/>
</dbReference>
<keyword evidence="5 7" id="KW-1133">Transmembrane helix</keyword>
<comment type="subcellular location">
    <subcellularLocation>
        <location evidence="1 7">Cell membrane</location>
        <topology evidence="1 7">Multi-pass membrane protein</topology>
    </subcellularLocation>
</comment>
<feature type="domain" description="ABC transmembrane type-1" evidence="8">
    <location>
        <begin position="78"/>
        <end position="292"/>
    </location>
</feature>
<dbReference type="RefSeq" id="WP_314795311.1">
    <property type="nucleotide sequence ID" value="NZ_CP130319.1"/>
</dbReference>
<proteinExistence type="inferred from homology"/>
<accession>A0AA96LJC4</accession>
<gene>
    <name evidence="9" type="ORF">MJB10_13185</name>
</gene>
<dbReference type="GO" id="GO:0005886">
    <property type="term" value="C:plasma membrane"/>
    <property type="evidence" value="ECO:0007669"/>
    <property type="project" value="UniProtKB-SubCell"/>
</dbReference>
<dbReference type="CDD" id="cd06261">
    <property type="entry name" value="TM_PBP2"/>
    <property type="match status" value="1"/>
</dbReference>
<name>A0AA96LJC4_9BACL</name>
<feature type="transmembrane region" description="Helical" evidence="7">
    <location>
        <begin position="167"/>
        <end position="189"/>
    </location>
</feature>